<feature type="domain" description="DinB-like" evidence="1">
    <location>
        <begin position="10"/>
        <end position="148"/>
    </location>
</feature>
<organism evidence="5">
    <name type="scientific">freshwater metagenome</name>
    <dbReference type="NCBI Taxonomy" id="449393"/>
    <lineage>
        <taxon>unclassified sequences</taxon>
        <taxon>metagenomes</taxon>
        <taxon>ecological metagenomes</taxon>
    </lineage>
</organism>
<sequence>MEIIDFARDYEAATRYFTDLVARLNSKDLDKSAPGEWTPRQVIHHLADSEAQSYARIRRLVAEPLGSIIQGYDEGLWAENWVLGYTQLPIENSMAVYESVRAASLDIIKRLSLDDLERYGEHSEVGKFTIARWLKGYTNHPRDHAGQIEKVIAG</sequence>
<reference evidence="5" key="1">
    <citation type="submission" date="2020-05" db="EMBL/GenBank/DDBJ databases">
        <authorList>
            <person name="Chiriac C."/>
            <person name="Salcher M."/>
            <person name="Ghai R."/>
            <person name="Kavagutti S V."/>
        </authorList>
    </citation>
    <scope>NUCLEOTIDE SEQUENCE</scope>
</reference>
<dbReference type="InterPro" id="IPR024775">
    <property type="entry name" value="DinB-like"/>
</dbReference>
<evidence type="ECO:0000313" key="3">
    <source>
        <dbReference type="EMBL" id="CAB4686048.1"/>
    </source>
</evidence>
<evidence type="ECO:0000313" key="4">
    <source>
        <dbReference type="EMBL" id="CAB4726784.1"/>
    </source>
</evidence>
<dbReference type="EMBL" id="CAFBOC010000014">
    <property type="protein sequence ID" value="CAB4983018.1"/>
    <property type="molecule type" value="Genomic_DNA"/>
</dbReference>
<dbReference type="EMBL" id="CAESAE010000001">
    <property type="protein sequence ID" value="CAB4331143.1"/>
    <property type="molecule type" value="Genomic_DNA"/>
</dbReference>
<evidence type="ECO:0000259" key="1">
    <source>
        <dbReference type="Pfam" id="PF12867"/>
    </source>
</evidence>
<dbReference type="AlphaFoldDB" id="A0A6J6VSE4"/>
<evidence type="ECO:0000313" key="6">
    <source>
        <dbReference type="EMBL" id="CAB4823910.1"/>
    </source>
</evidence>
<dbReference type="EMBL" id="CAFABH010000004">
    <property type="protein sequence ID" value="CAB4823910.1"/>
    <property type="molecule type" value="Genomic_DNA"/>
</dbReference>
<gene>
    <name evidence="3" type="ORF">UFOPK2510_00279</name>
    <name evidence="4" type="ORF">UFOPK2718_00959</name>
    <name evidence="5" type="ORF">UFOPK2936_00469</name>
    <name evidence="6" type="ORF">UFOPK3174_00409</name>
    <name evidence="7" type="ORF">UFOPK3328_00813</name>
    <name evidence="8" type="ORF">UFOPK3779_00274</name>
    <name evidence="9" type="ORF">UFOPK3913_01258</name>
    <name evidence="2" type="ORF">UFOPK4107_00201</name>
</gene>
<dbReference type="EMBL" id="CAEZZW010000002">
    <property type="protein sequence ID" value="CAB4775432.1"/>
    <property type="molecule type" value="Genomic_DNA"/>
</dbReference>
<evidence type="ECO:0000313" key="7">
    <source>
        <dbReference type="EMBL" id="CAB4866768.1"/>
    </source>
</evidence>
<evidence type="ECO:0000313" key="9">
    <source>
        <dbReference type="EMBL" id="CAB4983018.1"/>
    </source>
</evidence>
<name>A0A6J6VSE4_9ZZZZ</name>
<dbReference type="Pfam" id="PF12867">
    <property type="entry name" value="DinB_2"/>
    <property type="match status" value="1"/>
</dbReference>
<protein>
    <submittedName>
        <fullName evidence="5">Unannotated protein</fullName>
    </submittedName>
</protein>
<evidence type="ECO:0000313" key="2">
    <source>
        <dbReference type="EMBL" id="CAB4331143.1"/>
    </source>
</evidence>
<dbReference type="EMBL" id="CAFBLD010000005">
    <property type="protein sequence ID" value="CAB4866768.1"/>
    <property type="molecule type" value="Genomic_DNA"/>
</dbReference>
<accession>A0A6J6VSE4</accession>
<dbReference type="SUPFAM" id="SSF109854">
    <property type="entry name" value="DinB/YfiT-like putative metalloenzymes"/>
    <property type="match status" value="1"/>
</dbReference>
<dbReference type="Gene3D" id="1.20.120.450">
    <property type="entry name" value="dinb family like domain"/>
    <property type="match status" value="1"/>
</dbReference>
<dbReference type="InterPro" id="IPR034660">
    <property type="entry name" value="DinB/YfiT-like"/>
</dbReference>
<dbReference type="EMBL" id="CAFBNH010000002">
    <property type="protein sequence ID" value="CAB4937342.1"/>
    <property type="molecule type" value="Genomic_DNA"/>
</dbReference>
<evidence type="ECO:0000313" key="8">
    <source>
        <dbReference type="EMBL" id="CAB4937342.1"/>
    </source>
</evidence>
<dbReference type="EMBL" id="CAEZXO010000002">
    <property type="protein sequence ID" value="CAB4686048.1"/>
    <property type="molecule type" value="Genomic_DNA"/>
</dbReference>
<evidence type="ECO:0000313" key="5">
    <source>
        <dbReference type="EMBL" id="CAB4775432.1"/>
    </source>
</evidence>
<proteinExistence type="predicted"/>
<dbReference type="EMBL" id="CAEZYM010000008">
    <property type="protein sequence ID" value="CAB4726784.1"/>
    <property type="molecule type" value="Genomic_DNA"/>
</dbReference>